<comment type="similarity">
    <text evidence="2">Belongs to the THOC2 family.</text>
</comment>
<feature type="domain" description="THO complex subunitTHOC2 C-terminal" evidence="6">
    <location>
        <begin position="1269"/>
        <end position="1592"/>
    </location>
</feature>
<sequence>MPPGQKRKRGDANYPTDRNDSNSQRPSPHRPQNMGLAQHNQLQHPGGRGGRQASGNRGGRRGSASFGSREPGSANASAAGQGPASNTTMSPPATNPPPTRAPPVSTPNTPTMTPANPQSTAGIPLGTAGKILPTNFYYRSLTKDRVAAWQDTGKAVVAVVQEANKELQKGILPDALFEELIRATIENRLPAKEAGSVVKELLASQTASAQEHLAEIFLDTLSVMTLNFEARRAEAAIPDVPNPGAIHDLVVATDISADTMRDQLETYLLMACGLTRQTFDRAIIRYTTNHVYRQAAFNLLREESEGYSKLVTEYFTTVQGHIVAVPSQELVDETFMKVKALIGTFDLDVGRVLDVTLDVFSNLLVKHHRFFIKFLRSSSWWPAEKTFEQAEWTDKPFGSLPAWAERDYDPTAVNEEEQKAKKSQLREVRDIAFWQRVEEVGLAAWFELGGRRLMDPEEKAKFENMEQPGSKDEKEQESLMDNNWIAVTGTMPPQGNRIAAQLMGFKLRNYTDPARKTKDHLLDNLIFLAALLIKIGFISLRDLYPHLYPDPETMEKEIKPKLEKEKAERERKSRPGGGMNALLTAGALVDDTLPTQQHSRLRDSNTGHSTPKSDPPGKPEENAKKELPPPADQVIALLKSLLMIGALPESLFILSKHKWLMDLQPELPQYVHRVLHQSISKVYESVRSASECNRDQTHKPVYVHNAGMPQGEFEMSAAVPKKSLKWARMEKYNDEGTDYIFYWEDWIDNVPICQTVNDVFLLCNSFLNVSGAKIGEDSNLLDKLVRIGKYSLANDSSEENFNRWADLCKRLLVPALSLTKCNPGIVNEVWDLIKMFPAATRYSMYAEWHSGPTSRQPAILSAFNQARAETKDVLKRISKTNTKQMARLLAKVAYANPGVVFAVTFNQIESYNNLIEVVVECVRYFAFLGYDVLIWSLLASLGGKSRDAKQGDGMLTSTWLQALSHFTGKVFHRYAVLNLNPILRYVCFQLRQGNSSDLDILQNLVEVMAGISPPISYNEWQIQALAGGGALLREIVFTQTQDNRNKEKTTAKRLMRSLTELPSGNDSQGLLGPQLLVMLAQELLLFPNRDDVRNDPLKVMANNLDRIYQAFCQYLEMLRWNMTPSEFDAIIPDVAALIEDFGISPEIAWTIARPSINAQIERVKLAQTAKEADTQKTLENGDPVGANGSSEGGPAADQVMIEEAKPTPEVSSVDAQSVPLANGTPPVQTPTPPVSAQTSTPTAEEIMASALTPYIDRFKQILPIDFEDNLGIQFYVTFWQFELGDIISPTKLYSAEMLKHSQKYQMIEEKLKPLRARLARTGSKATPQVTALEKESDDERKKASDILSELNVCVARYQRGMKRLAQEKKTWFDAYLGEGNDPIHGILHQALWQHCFLPRILLSASDGLYVFNLIMYLHNNNVPGFRLMRLLDFIFQTDQMIATIFHFTTREAENFSRFLAMLLKLLKSWYSSKETFENAALGIKDKNPTGSVGFAMKWTKEPWSPTLHLTFAQFLNVITKWQGQLCRSISNCMKGGEYMHIRNAIVLLKATDQFIPNIDAHADMIFDALTPLKTHEERQDIKLAATGVFGDLDKRRDKEDFVTVQAFKGVAPANDQTTTTTVKPPIAKAGTPRANTPQPPSNTKVLSASAPTFKPGVNGTTKPPVSGKQDVEDGEI</sequence>
<dbReference type="Pfam" id="PF11262">
    <property type="entry name" value="Tho2"/>
    <property type="match status" value="1"/>
</dbReference>
<feature type="region of interest" description="Disordered" evidence="5">
    <location>
        <begin position="1"/>
        <end position="126"/>
    </location>
</feature>
<dbReference type="InterPro" id="IPR021418">
    <property type="entry name" value="THO_THOC2_C"/>
</dbReference>
<evidence type="ECO:0000259" key="8">
    <source>
        <dbReference type="Pfam" id="PF16134"/>
    </source>
</evidence>
<dbReference type="GO" id="GO:0003729">
    <property type="term" value="F:mRNA binding"/>
    <property type="evidence" value="ECO:0007669"/>
    <property type="project" value="TreeGrafter"/>
</dbReference>
<dbReference type="GO" id="GO:0006406">
    <property type="term" value="P:mRNA export from nucleus"/>
    <property type="evidence" value="ECO:0007669"/>
    <property type="project" value="InterPro"/>
</dbReference>
<dbReference type="GO" id="GO:0006397">
    <property type="term" value="P:mRNA processing"/>
    <property type="evidence" value="ECO:0007669"/>
    <property type="project" value="InterPro"/>
</dbReference>
<dbReference type="Pfam" id="PF11732">
    <property type="entry name" value="Thoc2"/>
    <property type="match status" value="1"/>
</dbReference>
<dbReference type="InterPro" id="IPR021726">
    <property type="entry name" value="THO_THOC2_N"/>
</dbReference>
<accession>A0A9P4I8B7</accession>
<dbReference type="GO" id="GO:0000445">
    <property type="term" value="C:THO complex part of transcription export complex"/>
    <property type="evidence" value="ECO:0007669"/>
    <property type="project" value="TreeGrafter"/>
</dbReference>
<keyword evidence="4" id="KW-0539">Nucleus</keyword>
<name>A0A9P4I8B7_9PEZI</name>
<feature type="compositionally biased region" description="Polar residues" evidence="5">
    <location>
        <begin position="1633"/>
        <end position="1650"/>
    </location>
</feature>
<feature type="domain" description="THO complex subunit 2 N-terminal" evidence="8">
    <location>
        <begin position="141"/>
        <end position="887"/>
    </location>
</feature>
<feature type="compositionally biased region" description="Pro residues" evidence="5">
    <location>
        <begin position="93"/>
        <end position="105"/>
    </location>
</feature>
<evidence type="ECO:0000256" key="2">
    <source>
        <dbReference type="ARBA" id="ARBA00007857"/>
    </source>
</evidence>
<reference evidence="9" key="1">
    <citation type="journal article" date="2020" name="Stud. Mycol.">
        <title>101 Dothideomycetes genomes: a test case for predicting lifestyles and emergence of pathogens.</title>
        <authorList>
            <person name="Haridas S."/>
            <person name="Albert R."/>
            <person name="Binder M."/>
            <person name="Bloem J."/>
            <person name="Labutti K."/>
            <person name="Salamov A."/>
            <person name="Andreopoulos B."/>
            <person name="Baker S."/>
            <person name="Barry K."/>
            <person name="Bills G."/>
            <person name="Bluhm B."/>
            <person name="Cannon C."/>
            <person name="Castanera R."/>
            <person name="Culley D."/>
            <person name="Daum C."/>
            <person name="Ezra D."/>
            <person name="Gonzalez J."/>
            <person name="Henrissat B."/>
            <person name="Kuo A."/>
            <person name="Liang C."/>
            <person name="Lipzen A."/>
            <person name="Lutzoni F."/>
            <person name="Magnuson J."/>
            <person name="Mondo S."/>
            <person name="Nolan M."/>
            <person name="Ohm R."/>
            <person name="Pangilinan J."/>
            <person name="Park H.-J."/>
            <person name="Ramirez L."/>
            <person name="Alfaro M."/>
            <person name="Sun H."/>
            <person name="Tritt A."/>
            <person name="Yoshinaga Y."/>
            <person name="Zwiers L.-H."/>
            <person name="Turgeon B."/>
            <person name="Goodwin S."/>
            <person name="Spatafora J."/>
            <person name="Crous P."/>
            <person name="Grigoriev I."/>
        </authorList>
    </citation>
    <scope>NUCLEOTIDE SEQUENCE</scope>
    <source>
        <strain evidence="9">CBS 133067</strain>
    </source>
</reference>
<feature type="region of interest" description="Disordered" evidence="5">
    <location>
        <begin position="1614"/>
        <end position="1676"/>
    </location>
</feature>
<dbReference type="PANTHER" id="PTHR21597:SF0">
    <property type="entry name" value="THO COMPLEX SUBUNIT 2"/>
    <property type="match status" value="1"/>
</dbReference>
<dbReference type="InterPro" id="IPR040007">
    <property type="entry name" value="Tho2"/>
</dbReference>
<evidence type="ECO:0000256" key="5">
    <source>
        <dbReference type="SAM" id="MobiDB-lite"/>
    </source>
</evidence>
<feature type="region of interest" description="Disordered" evidence="5">
    <location>
        <begin position="549"/>
        <end position="581"/>
    </location>
</feature>
<evidence type="ECO:0000256" key="3">
    <source>
        <dbReference type="ARBA" id="ARBA00019596"/>
    </source>
</evidence>
<evidence type="ECO:0000256" key="1">
    <source>
        <dbReference type="ARBA" id="ARBA00004123"/>
    </source>
</evidence>
<evidence type="ECO:0000256" key="4">
    <source>
        <dbReference type="ARBA" id="ARBA00023242"/>
    </source>
</evidence>
<dbReference type="EMBL" id="ML978132">
    <property type="protein sequence ID" value="KAF2095017.1"/>
    <property type="molecule type" value="Genomic_DNA"/>
</dbReference>
<dbReference type="Pfam" id="PF16134">
    <property type="entry name" value="THOC2_N"/>
    <property type="match status" value="1"/>
</dbReference>
<evidence type="ECO:0000259" key="6">
    <source>
        <dbReference type="Pfam" id="PF11262"/>
    </source>
</evidence>
<dbReference type="Proteomes" id="UP000799772">
    <property type="component" value="Unassembled WGS sequence"/>
</dbReference>
<feature type="compositionally biased region" description="Basic and acidic residues" evidence="5">
    <location>
        <begin position="615"/>
        <end position="627"/>
    </location>
</feature>
<organism evidence="9 10">
    <name type="scientific">Rhizodiscina lignyota</name>
    <dbReference type="NCBI Taxonomy" id="1504668"/>
    <lineage>
        <taxon>Eukaryota</taxon>
        <taxon>Fungi</taxon>
        <taxon>Dikarya</taxon>
        <taxon>Ascomycota</taxon>
        <taxon>Pezizomycotina</taxon>
        <taxon>Dothideomycetes</taxon>
        <taxon>Pleosporomycetidae</taxon>
        <taxon>Aulographales</taxon>
        <taxon>Rhizodiscinaceae</taxon>
        <taxon>Rhizodiscina</taxon>
    </lineage>
</organism>
<proteinExistence type="inferred from homology"/>
<protein>
    <recommendedName>
        <fullName evidence="3">THO complex subunit 2</fullName>
    </recommendedName>
</protein>
<feature type="compositionally biased region" description="Basic and acidic residues" evidence="5">
    <location>
        <begin position="553"/>
        <end position="573"/>
    </location>
</feature>
<keyword evidence="10" id="KW-1185">Reference proteome</keyword>
<evidence type="ECO:0000313" key="9">
    <source>
        <dbReference type="EMBL" id="KAF2095017.1"/>
    </source>
</evidence>
<feature type="non-terminal residue" evidence="9">
    <location>
        <position position="1676"/>
    </location>
</feature>
<dbReference type="OrthoDB" id="29024at2759"/>
<evidence type="ECO:0000259" key="7">
    <source>
        <dbReference type="Pfam" id="PF11732"/>
    </source>
</evidence>
<comment type="caution">
    <text evidence="9">The sequence shown here is derived from an EMBL/GenBank/DDBJ whole genome shotgun (WGS) entry which is preliminary data.</text>
</comment>
<comment type="subcellular location">
    <subcellularLocation>
        <location evidence="1">Nucleus</location>
    </subcellularLocation>
</comment>
<evidence type="ECO:0000313" key="10">
    <source>
        <dbReference type="Proteomes" id="UP000799772"/>
    </source>
</evidence>
<feature type="domain" description="THO complex subunitTHOC2 N-terminal" evidence="7">
    <location>
        <begin position="889"/>
        <end position="964"/>
    </location>
</feature>
<dbReference type="PANTHER" id="PTHR21597">
    <property type="entry name" value="THO2 PROTEIN"/>
    <property type="match status" value="1"/>
</dbReference>
<feature type="region of interest" description="Disordered" evidence="5">
    <location>
        <begin position="1170"/>
        <end position="1194"/>
    </location>
</feature>
<feature type="region of interest" description="Disordered" evidence="5">
    <location>
        <begin position="598"/>
        <end position="628"/>
    </location>
</feature>
<feature type="compositionally biased region" description="Low complexity" evidence="5">
    <location>
        <begin position="106"/>
        <end position="117"/>
    </location>
</feature>
<dbReference type="InterPro" id="IPR032302">
    <property type="entry name" value="THOC2_N"/>
</dbReference>
<gene>
    <name evidence="9" type="ORF">NA57DRAFT_45105</name>
</gene>